<dbReference type="EMBL" id="RDPI01000538">
    <property type="protein sequence ID" value="MBF4376074.1"/>
    <property type="molecule type" value="Genomic_DNA"/>
</dbReference>
<evidence type="ECO:0000313" key="2">
    <source>
        <dbReference type="EMBL" id="MBF4376074.1"/>
    </source>
</evidence>
<sequence length="190" mass="21819">MLTEILSNFSEDELLEFIPSNAINFTLEIDDYNKDIERSSFNKNHLARVVASVKQVEFIFEKLLRTKLIERLSHQQIVELFPSFNLQPSQVTPSHYDAIISWSEENLEQFAAVIGLSKLYENQLAQNTEFQSLAHIEPSYGLYPYQQDISQQVFSNLNNKKERVLIHLPTGAGKTRTAMNIACEHLRASS</sequence>
<name>A0ABR9ZD82_VIBAN</name>
<dbReference type="RefSeq" id="WP_194664549.1">
    <property type="nucleotide sequence ID" value="NZ_RDPI01000538.1"/>
</dbReference>
<feature type="non-terminal residue" evidence="2">
    <location>
        <position position="190"/>
    </location>
</feature>
<accession>A0ABR9ZD82</accession>
<dbReference type="Pfam" id="PF04851">
    <property type="entry name" value="ResIII"/>
    <property type="match status" value="1"/>
</dbReference>
<keyword evidence="3" id="KW-1185">Reference proteome</keyword>
<evidence type="ECO:0000313" key="3">
    <source>
        <dbReference type="Proteomes" id="UP000726136"/>
    </source>
</evidence>
<protein>
    <recommendedName>
        <fullName evidence="1">Helicase/UvrB N-terminal domain-containing protein</fullName>
    </recommendedName>
</protein>
<dbReference type="InterPro" id="IPR027417">
    <property type="entry name" value="P-loop_NTPase"/>
</dbReference>
<organism evidence="2 3">
    <name type="scientific">Vibrio anguillarum</name>
    <name type="common">Listonella anguillarum</name>
    <dbReference type="NCBI Taxonomy" id="55601"/>
    <lineage>
        <taxon>Bacteria</taxon>
        <taxon>Pseudomonadati</taxon>
        <taxon>Pseudomonadota</taxon>
        <taxon>Gammaproteobacteria</taxon>
        <taxon>Vibrionales</taxon>
        <taxon>Vibrionaceae</taxon>
        <taxon>Vibrio</taxon>
    </lineage>
</organism>
<dbReference type="SUPFAM" id="SSF52540">
    <property type="entry name" value="P-loop containing nucleoside triphosphate hydrolases"/>
    <property type="match status" value="1"/>
</dbReference>
<feature type="domain" description="Helicase/UvrB N-terminal" evidence="1">
    <location>
        <begin position="141"/>
        <end position="184"/>
    </location>
</feature>
<gene>
    <name evidence="2" type="ORF">EAY46_24115</name>
</gene>
<proteinExistence type="predicted"/>
<dbReference type="InterPro" id="IPR006935">
    <property type="entry name" value="Helicase/UvrB_N"/>
</dbReference>
<dbReference type="Gene3D" id="3.40.50.300">
    <property type="entry name" value="P-loop containing nucleotide triphosphate hydrolases"/>
    <property type="match status" value="1"/>
</dbReference>
<evidence type="ECO:0000259" key="1">
    <source>
        <dbReference type="Pfam" id="PF04851"/>
    </source>
</evidence>
<dbReference type="Proteomes" id="UP000726136">
    <property type="component" value="Unassembled WGS sequence"/>
</dbReference>
<comment type="caution">
    <text evidence="2">The sequence shown here is derived from an EMBL/GenBank/DDBJ whole genome shotgun (WGS) entry which is preliminary data.</text>
</comment>
<reference evidence="2 3" key="1">
    <citation type="journal article" date="2021" name="PeerJ">
        <title>Analysis of 44 Vibrio anguillarum genomes reveals high genetic diversity.</title>
        <authorList>
            <person name="Hansen M.J."/>
            <person name="Dalsgaard I."/>
        </authorList>
    </citation>
    <scope>NUCLEOTIDE SEQUENCE [LARGE SCALE GENOMIC DNA]</scope>
    <source>
        <strain evidence="2 3">040915-1/1B</strain>
    </source>
</reference>